<sequence>QLLHYCRKLLAVPLHHHPHQSTASGSGSGASSSGTSSEQSQTDESKAQHSAQDNTNLDDERKQQAARTPCVADTVLQHPLIMQRFYRTLSMCDGMNTLLLNSGMSSESSAEYSSLKEEVFWLVAHMASVASSPALMVPSLLEFLRKEEIVNLSQAMQQLIIRLLDKPEALNAFIEAGGLELAVEKLTACHQAGPSSSQGLVSSLMNYLKLPPQLINLSTPAAGKNTQPPVIETASGLVNIAPLCTVSCGNPTAQAADVLLDGGGGGMTPS</sequence>
<gene>
    <name evidence="2" type="ORF">g.16319</name>
</gene>
<dbReference type="OrthoDB" id="2196114at2759"/>
<protein>
    <submittedName>
        <fullName evidence="2">Uncharacterized protein</fullName>
    </submittedName>
</protein>
<feature type="compositionally biased region" description="Low complexity" evidence="1">
    <location>
        <begin position="20"/>
        <end position="42"/>
    </location>
</feature>
<feature type="non-terminal residue" evidence="2">
    <location>
        <position position="1"/>
    </location>
</feature>
<dbReference type="AlphaFoldDB" id="A0A1E1WJY4"/>
<dbReference type="EMBL" id="GDQN01003816">
    <property type="protein sequence ID" value="JAT87238.1"/>
    <property type="molecule type" value="Transcribed_RNA"/>
</dbReference>
<feature type="region of interest" description="Disordered" evidence="1">
    <location>
        <begin position="17"/>
        <end position="69"/>
    </location>
</feature>
<feature type="non-terminal residue" evidence="2">
    <location>
        <position position="270"/>
    </location>
</feature>
<evidence type="ECO:0000313" key="2">
    <source>
        <dbReference type="EMBL" id="JAT87238.1"/>
    </source>
</evidence>
<name>A0A1E1WJY4_PECGO</name>
<accession>A0A1E1WJY4</accession>
<organism evidence="2">
    <name type="scientific">Pectinophora gossypiella</name>
    <name type="common">Cotton pink bollworm</name>
    <name type="synonym">Depressaria gossypiella</name>
    <dbReference type="NCBI Taxonomy" id="13191"/>
    <lineage>
        <taxon>Eukaryota</taxon>
        <taxon>Metazoa</taxon>
        <taxon>Ecdysozoa</taxon>
        <taxon>Arthropoda</taxon>
        <taxon>Hexapoda</taxon>
        <taxon>Insecta</taxon>
        <taxon>Pterygota</taxon>
        <taxon>Neoptera</taxon>
        <taxon>Endopterygota</taxon>
        <taxon>Lepidoptera</taxon>
        <taxon>Glossata</taxon>
        <taxon>Ditrysia</taxon>
        <taxon>Gelechioidea</taxon>
        <taxon>Gelechiidae</taxon>
        <taxon>Apatetrinae</taxon>
        <taxon>Pectinophora</taxon>
    </lineage>
</organism>
<evidence type="ECO:0000256" key="1">
    <source>
        <dbReference type="SAM" id="MobiDB-lite"/>
    </source>
</evidence>
<reference evidence="2" key="1">
    <citation type="submission" date="2015-09" db="EMBL/GenBank/DDBJ databases">
        <title>De novo assembly of Pectinophora gossypiella (Pink Bollworm) gut transcriptome.</title>
        <authorList>
            <person name="Tassone E.E."/>
        </authorList>
    </citation>
    <scope>NUCLEOTIDE SEQUENCE</scope>
</reference>
<proteinExistence type="predicted"/>